<sequence length="86" mass="10125">MAKFAIFLVLVCLMSVSFGNPPYYPYGEYNGYESYDDLAQFGYDRQIGSFGYYTGPTYPYENEYHENSYHYPDPPYVEYADPYELP</sequence>
<accession>E9G5J6</accession>
<protein>
    <submittedName>
        <fullName evidence="2">Uncharacterized protein</fullName>
    </submittedName>
</protein>
<dbReference type="HOGENOM" id="CLU_2500151_0_0_1"/>
<dbReference type="AlphaFoldDB" id="E9G5J6"/>
<dbReference type="EMBL" id="GL732532">
    <property type="protein sequence ID" value="EFX85620.1"/>
    <property type="molecule type" value="Genomic_DNA"/>
</dbReference>
<proteinExistence type="predicted"/>
<gene>
    <name evidence="2" type="ORF">DAPPUDRAFT_300236</name>
</gene>
<keyword evidence="1" id="KW-0732">Signal</keyword>
<name>E9G5J6_DAPPU</name>
<reference evidence="2 3" key="1">
    <citation type="journal article" date="2011" name="Science">
        <title>The ecoresponsive genome of Daphnia pulex.</title>
        <authorList>
            <person name="Colbourne J.K."/>
            <person name="Pfrender M.E."/>
            <person name="Gilbert D."/>
            <person name="Thomas W.K."/>
            <person name="Tucker A."/>
            <person name="Oakley T.H."/>
            <person name="Tokishita S."/>
            <person name="Aerts A."/>
            <person name="Arnold G.J."/>
            <person name="Basu M.K."/>
            <person name="Bauer D.J."/>
            <person name="Caceres C.E."/>
            <person name="Carmel L."/>
            <person name="Casola C."/>
            <person name="Choi J.H."/>
            <person name="Detter J.C."/>
            <person name="Dong Q."/>
            <person name="Dusheyko S."/>
            <person name="Eads B.D."/>
            <person name="Frohlich T."/>
            <person name="Geiler-Samerotte K.A."/>
            <person name="Gerlach D."/>
            <person name="Hatcher P."/>
            <person name="Jogdeo S."/>
            <person name="Krijgsveld J."/>
            <person name="Kriventseva E.V."/>
            <person name="Kultz D."/>
            <person name="Laforsch C."/>
            <person name="Lindquist E."/>
            <person name="Lopez J."/>
            <person name="Manak J.R."/>
            <person name="Muller J."/>
            <person name="Pangilinan J."/>
            <person name="Patwardhan R.P."/>
            <person name="Pitluck S."/>
            <person name="Pritham E.J."/>
            <person name="Rechtsteiner A."/>
            <person name="Rho M."/>
            <person name="Rogozin I.B."/>
            <person name="Sakarya O."/>
            <person name="Salamov A."/>
            <person name="Schaack S."/>
            <person name="Shapiro H."/>
            <person name="Shiga Y."/>
            <person name="Skalitzky C."/>
            <person name="Smith Z."/>
            <person name="Souvorov A."/>
            <person name="Sung W."/>
            <person name="Tang Z."/>
            <person name="Tsuchiya D."/>
            <person name="Tu H."/>
            <person name="Vos H."/>
            <person name="Wang M."/>
            <person name="Wolf Y.I."/>
            <person name="Yamagata H."/>
            <person name="Yamada T."/>
            <person name="Ye Y."/>
            <person name="Shaw J.R."/>
            <person name="Andrews J."/>
            <person name="Crease T.J."/>
            <person name="Tang H."/>
            <person name="Lucas S.M."/>
            <person name="Robertson H.M."/>
            <person name="Bork P."/>
            <person name="Koonin E.V."/>
            <person name="Zdobnov E.M."/>
            <person name="Grigoriev I.V."/>
            <person name="Lynch M."/>
            <person name="Boore J.L."/>
        </authorList>
    </citation>
    <scope>NUCLEOTIDE SEQUENCE [LARGE SCALE GENOMIC DNA]</scope>
</reference>
<organism evidence="2 3">
    <name type="scientific">Daphnia pulex</name>
    <name type="common">Water flea</name>
    <dbReference type="NCBI Taxonomy" id="6669"/>
    <lineage>
        <taxon>Eukaryota</taxon>
        <taxon>Metazoa</taxon>
        <taxon>Ecdysozoa</taxon>
        <taxon>Arthropoda</taxon>
        <taxon>Crustacea</taxon>
        <taxon>Branchiopoda</taxon>
        <taxon>Diplostraca</taxon>
        <taxon>Cladocera</taxon>
        <taxon>Anomopoda</taxon>
        <taxon>Daphniidae</taxon>
        <taxon>Daphnia</taxon>
    </lineage>
</organism>
<feature type="chain" id="PRO_5003240043" evidence="1">
    <location>
        <begin position="20"/>
        <end position="86"/>
    </location>
</feature>
<evidence type="ECO:0000256" key="1">
    <source>
        <dbReference type="SAM" id="SignalP"/>
    </source>
</evidence>
<dbReference type="Proteomes" id="UP000000305">
    <property type="component" value="Unassembled WGS sequence"/>
</dbReference>
<dbReference type="InParanoid" id="E9G5J6"/>
<feature type="signal peptide" evidence="1">
    <location>
        <begin position="1"/>
        <end position="19"/>
    </location>
</feature>
<keyword evidence="3" id="KW-1185">Reference proteome</keyword>
<evidence type="ECO:0000313" key="2">
    <source>
        <dbReference type="EMBL" id="EFX85620.1"/>
    </source>
</evidence>
<evidence type="ECO:0000313" key="3">
    <source>
        <dbReference type="Proteomes" id="UP000000305"/>
    </source>
</evidence>
<dbReference type="KEGG" id="dpx:DAPPUDRAFT_300236"/>